<dbReference type="Pfam" id="PF13581">
    <property type="entry name" value="HATPase_c_2"/>
    <property type="match status" value="1"/>
</dbReference>
<evidence type="ECO:0000259" key="2">
    <source>
        <dbReference type="Pfam" id="PF13581"/>
    </source>
</evidence>
<evidence type="ECO:0000256" key="1">
    <source>
        <dbReference type="SAM" id="MobiDB-lite"/>
    </source>
</evidence>
<evidence type="ECO:0000313" key="4">
    <source>
        <dbReference type="Proteomes" id="UP000216446"/>
    </source>
</evidence>
<accession>A0A259TZQ5</accession>
<keyword evidence="4" id="KW-1185">Reference proteome</keyword>
<sequence>MSTHRFTDLTTVIDDLHALFDAWSDGGMLRPPLNKDGEIVLRLAVHEWVANLVQHASFHVGVPEICVSIEIRPEVVEVCIEDTSQGFDLLGQLEEQHELLNAPAPSERGRGLLMLITCTETLDYRPATEGRQRLSFELYNPDEAIFAGLFHSDAASGAPSLPASLQSRGDGAASGDELSSFPQPFQPHTR</sequence>
<proteinExistence type="predicted"/>
<feature type="compositionally biased region" description="Polar residues" evidence="1">
    <location>
        <begin position="180"/>
        <end position="190"/>
    </location>
</feature>
<dbReference type="OrthoDB" id="1524025at2"/>
<feature type="region of interest" description="Disordered" evidence="1">
    <location>
        <begin position="156"/>
        <end position="190"/>
    </location>
</feature>
<evidence type="ECO:0000313" key="3">
    <source>
        <dbReference type="EMBL" id="OZC03263.1"/>
    </source>
</evidence>
<dbReference type="EMBL" id="MQWB01000001">
    <property type="protein sequence ID" value="OZC03263.1"/>
    <property type="molecule type" value="Genomic_DNA"/>
</dbReference>
<protein>
    <recommendedName>
        <fullName evidence="2">Histidine kinase/HSP90-like ATPase domain-containing protein</fullName>
    </recommendedName>
</protein>
<dbReference type="AlphaFoldDB" id="A0A259TZQ5"/>
<dbReference type="Gene3D" id="3.30.565.10">
    <property type="entry name" value="Histidine kinase-like ATPase, C-terminal domain"/>
    <property type="match status" value="1"/>
</dbReference>
<dbReference type="InterPro" id="IPR003594">
    <property type="entry name" value="HATPase_dom"/>
</dbReference>
<name>A0A259TZQ5_9BACT</name>
<comment type="caution">
    <text evidence="3">The sequence shown here is derived from an EMBL/GenBank/DDBJ whole genome shotgun (WGS) entry which is preliminary data.</text>
</comment>
<feature type="domain" description="Histidine kinase/HSP90-like ATPase" evidence="2">
    <location>
        <begin position="40"/>
        <end position="130"/>
    </location>
</feature>
<gene>
    <name evidence="3" type="ORF">BSZ36_09905</name>
</gene>
<reference evidence="3 4" key="1">
    <citation type="submission" date="2016-11" db="EMBL/GenBank/DDBJ databases">
        <title>Study of marine rhodopsin-containing bacteria.</title>
        <authorList>
            <person name="Yoshizawa S."/>
            <person name="Kumagai Y."/>
            <person name="Kogure K."/>
        </authorList>
    </citation>
    <scope>NUCLEOTIDE SEQUENCE [LARGE SCALE GENOMIC DNA]</scope>
    <source>
        <strain evidence="3 4">SG-29</strain>
    </source>
</reference>
<dbReference type="RefSeq" id="WP_094548430.1">
    <property type="nucleotide sequence ID" value="NZ_MQWB01000001.1"/>
</dbReference>
<dbReference type="Proteomes" id="UP000216446">
    <property type="component" value="Unassembled WGS sequence"/>
</dbReference>
<dbReference type="SUPFAM" id="SSF55874">
    <property type="entry name" value="ATPase domain of HSP90 chaperone/DNA topoisomerase II/histidine kinase"/>
    <property type="match status" value="1"/>
</dbReference>
<dbReference type="InParanoid" id="A0A259TZQ5"/>
<dbReference type="InterPro" id="IPR036890">
    <property type="entry name" value="HATPase_C_sf"/>
</dbReference>
<organism evidence="3 4">
    <name type="scientific">Rubricoccus marinus</name>
    <dbReference type="NCBI Taxonomy" id="716817"/>
    <lineage>
        <taxon>Bacteria</taxon>
        <taxon>Pseudomonadati</taxon>
        <taxon>Rhodothermota</taxon>
        <taxon>Rhodothermia</taxon>
        <taxon>Rhodothermales</taxon>
        <taxon>Rubricoccaceae</taxon>
        <taxon>Rubricoccus</taxon>
    </lineage>
</organism>
<feature type="compositionally biased region" description="Low complexity" evidence="1">
    <location>
        <begin position="156"/>
        <end position="165"/>
    </location>
</feature>
<dbReference type="CDD" id="cd16936">
    <property type="entry name" value="HATPase_RsbW-like"/>
    <property type="match status" value="1"/>
</dbReference>